<feature type="compositionally biased region" description="Polar residues" evidence="1">
    <location>
        <begin position="383"/>
        <end position="400"/>
    </location>
</feature>
<proteinExistence type="predicted"/>
<gene>
    <name evidence="2" type="ORF">HPB51_027276</name>
</gene>
<keyword evidence="3" id="KW-1185">Reference proteome</keyword>
<comment type="caution">
    <text evidence="2">The sequence shown here is derived from an EMBL/GenBank/DDBJ whole genome shotgun (WGS) entry which is preliminary data.</text>
</comment>
<protein>
    <submittedName>
        <fullName evidence="2">Uncharacterized protein</fullName>
    </submittedName>
</protein>
<feature type="region of interest" description="Disordered" evidence="1">
    <location>
        <begin position="360"/>
        <end position="406"/>
    </location>
</feature>
<evidence type="ECO:0000256" key="1">
    <source>
        <dbReference type="SAM" id="MobiDB-lite"/>
    </source>
</evidence>
<reference evidence="2" key="1">
    <citation type="journal article" date="2020" name="Cell">
        <title>Large-Scale Comparative Analyses of Tick Genomes Elucidate Their Genetic Diversity and Vector Capacities.</title>
        <authorList>
            <consortium name="Tick Genome and Microbiome Consortium (TIGMIC)"/>
            <person name="Jia N."/>
            <person name="Wang J."/>
            <person name="Shi W."/>
            <person name="Du L."/>
            <person name="Sun Y."/>
            <person name="Zhan W."/>
            <person name="Jiang J.F."/>
            <person name="Wang Q."/>
            <person name="Zhang B."/>
            <person name="Ji P."/>
            <person name="Bell-Sakyi L."/>
            <person name="Cui X.M."/>
            <person name="Yuan T.T."/>
            <person name="Jiang B.G."/>
            <person name="Yang W.F."/>
            <person name="Lam T.T."/>
            <person name="Chang Q.C."/>
            <person name="Ding S.J."/>
            <person name="Wang X.J."/>
            <person name="Zhu J.G."/>
            <person name="Ruan X.D."/>
            <person name="Zhao L."/>
            <person name="Wei J.T."/>
            <person name="Ye R.Z."/>
            <person name="Que T.C."/>
            <person name="Du C.H."/>
            <person name="Zhou Y.H."/>
            <person name="Cheng J.X."/>
            <person name="Dai P.F."/>
            <person name="Guo W.B."/>
            <person name="Han X.H."/>
            <person name="Huang E.J."/>
            <person name="Li L.F."/>
            <person name="Wei W."/>
            <person name="Gao Y.C."/>
            <person name="Liu J.Z."/>
            <person name="Shao H.Z."/>
            <person name="Wang X."/>
            <person name="Wang C.C."/>
            <person name="Yang T.C."/>
            <person name="Huo Q.B."/>
            <person name="Li W."/>
            <person name="Chen H.Y."/>
            <person name="Chen S.E."/>
            <person name="Zhou L.G."/>
            <person name="Ni X.B."/>
            <person name="Tian J.H."/>
            <person name="Sheng Y."/>
            <person name="Liu T."/>
            <person name="Pan Y.S."/>
            <person name="Xia L.Y."/>
            <person name="Li J."/>
            <person name="Zhao F."/>
            <person name="Cao W.C."/>
        </authorList>
    </citation>
    <scope>NUCLEOTIDE SEQUENCE</scope>
    <source>
        <strain evidence="2">Rmic-2018</strain>
    </source>
</reference>
<feature type="compositionally biased region" description="Basic and acidic residues" evidence="1">
    <location>
        <begin position="367"/>
        <end position="381"/>
    </location>
</feature>
<dbReference type="AlphaFoldDB" id="A0A9J6D0U5"/>
<organism evidence="2 3">
    <name type="scientific">Rhipicephalus microplus</name>
    <name type="common">Cattle tick</name>
    <name type="synonym">Boophilus microplus</name>
    <dbReference type="NCBI Taxonomy" id="6941"/>
    <lineage>
        <taxon>Eukaryota</taxon>
        <taxon>Metazoa</taxon>
        <taxon>Ecdysozoa</taxon>
        <taxon>Arthropoda</taxon>
        <taxon>Chelicerata</taxon>
        <taxon>Arachnida</taxon>
        <taxon>Acari</taxon>
        <taxon>Parasitiformes</taxon>
        <taxon>Ixodida</taxon>
        <taxon>Ixodoidea</taxon>
        <taxon>Ixodidae</taxon>
        <taxon>Rhipicephalinae</taxon>
        <taxon>Rhipicephalus</taxon>
        <taxon>Boophilus</taxon>
    </lineage>
</organism>
<reference evidence="2" key="2">
    <citation type="submission" date="2021-09" db="EMBL/GenBank/DDBJ databases">
        <authorList>
            <person name="Jia N."/>
            <person name="Wang J."/>
            <person name="Shi W."/>
            <person name="Du L."/>
            <person name="Sun Y."/>
            <person name="Zhan W."/>
            <person name="Jiang J."/>
            <person name="Wang Q."/>
            <person name="Zhang B."/>
            <person name="Ji P."/>
            <person name="Sakyi L.B."/>
            <person name="Cui X."/>
            <person name="Yuan T."/>
            <person name="Jiang B."/>
            <person name="Yang W."/>
            <person name="Lam T.T.-Y."/>
            <person name="Chang Q."/>
            <person name="Ding S."/>
            <person name="Wang X."/>
            <person name="Zhu J."/>
            <person name="Ruan X."/>
            <person name="Zhao L."/>
            <person name="Wei J."/>
            <person name="Que T."/>
            <person name="Du C."/>
            <person name="Cheng J."/>
            <person name="Dai P."/>
            <person name="Han X."/>
            <person name="Huang E."/>
            <person name="Gao Y."/>
            <person name="Liu J."/>
            <person name="Shao H."/>
            <person name="Ye R."/>
            <person name="Li L."/>
            <person name="Wei W."/>
            <person name="Wang X."/>
            <person name="Wang C."/>
            <person name="Huo Q."/>
            <person name="Li W."/>
            <person name="Guo W."/>
            <person name="Chen H."/>
            <person name="Chen S."/>
            <person name="Zhou L."/>
            <person name="Zhou L."/>
            <person name="Ni X."/>
            <person name="Tian J."/>
            <person name="Zhou Y."/>
            <person name="Sheng Y."/>
            <person name="Liu T."/>
            <person name="Pan Y."/>
            <person name="Xia L."/>
            <person name="Li J."/>
            <person name="Zhao F."/>
            <person name="Cao W."/>
        </authorList>
    </citation>
    <scope>NUCLEOTIDE SEQUENCE</scope>
    <source>
        <strain evidence="2">Rmic-2018</strain>
        <tissue evidence="2">Larvae</tissue>
    </source>
</reference>
<sequence>MGCCHSCCPRDDEYPPLLGGSQAGHSGFVSVLNTADDERGSYGGRPRAVVRPRSVTYSEGSLVRDDDYGLERVRPWSYSGSRGVHSMGSSSDTLTGDISVTCSTDTIIDEQDLREFLRRSEEVLPSKYPRVGGTRVVTRSPPKEHFFNVRTPPGTSVDEVIDALETLVGLQEIYSVQHHGGFDFQVGVNSTRAVQVLLECGGLRLGTRAVPLVPLARQAASVTGLYLPCYVPDNEVMTGLKFYGTTLSIEEARYKNRPSIRTGTRYIKIDMRPENPLPNFAREGHFRAQCDTPHCARCGVFGHRTDTCTEPCRHCGGAHASVDCTARKTYSMAAAMEVDEFPTLATASATGQLQRRLTTLLPAKRQKPNDAEDGPESHIPEKTQAQEASITMQEGRQAASQVEAPTKVSMRLEERQEEEGDLVLPAAAA</sequence>
<evidence type="ECO:0000313" key="2">
    <source>
        <dbReference type="EMBL" id="KAH7964488.1"/>
    </source>
</evidence>
<accession>A0A9J6D0U5</accession>
<name>A0A9J6D0U5_RHIMP</name>
<dbReference type="Proteomes" id="UP000821866">
    <property type="component" value="Unassembled WGS sequence"/>
</dbReference>
<evidence type="ECO:0000313" key="3">
    <source>
        <dbReference type="Proteomes" id="UP000821866"/>
    </source>
</evidence>
<dbReference type="EMBL" id="JABSTU010003907">
    <property type="protein sequence ID" value="KAH7964488.1"/>
    <property type="molecule type" value="Genomic_DNA"/>
</dbReference>